<dbReference type="InterPro" id="IPR018289">
    <property type="entry name" value="MULE_transposase_dom"/>
</dbReference>
<organism evidence="2 3">
    <name type="scientific">Theobroma cacao</name>
    <name type="common">Cacao</name>
    <name type="synonym">Cocoa</name>
    <dbReference type="NCBI Taxonomy" id="3641"/>
    <lineage>
        <taxon>Eukaryota</taxon>
        <taxon>Viridiplantae</taxon>
        <taxon>Streptophyta</taxon>
        <taxon>Embryophyta</taxon>
        <taxon>Tracheophyta</taxon>
        <taxon>Spermatophyta</taxon>
        <taxon>Magnoliopsida</taxon>
        <taxon>eudicotyledons</taxon>
        <taxon>Gunneridae</taxon>
        <taxon>Pentapetalae</taxon>
        <taxon>rosids</taxon>
        <taxon>malvids</taxon>
        <taxon>Malvales</taxon>
        <taxon>Malvaceae</taxon>
        <taxon>Byttnerioideae</taxon>
        <taxon>Theobroma</taxon>
    </lineage>
</organism>
<evidence type="ECO:0000259" key="1">
    <source>
        <dbReference type="Pfam" id="PF10551"/>
    </source>
</evidence>
<sequence length="232" mass="25540">MHLYAQMVKDTNLGKRFNKVCTPFIKVDGYHLKGPHGRAFLSAIVIDGNCGLFPVVVDVVELENGDPWSWFLNLVNTTIGDINKPLAMMSDAQKGLDDIIIEIMPHVIQRRVMPAFNSKFSVFQSGKTYAIRLKQNTLLRSSSIAVGFPLGAANGFSLRAVASKTSRRLASVQRKPVVATTLGIDRGACSGVKYVPARGGLKRAPFPELATSTPYYPCCLYCPYCLYLSNEF</sequence>
<accession>A0A061FQ02</accession>
<dbReference type="AlphaFoldDB" id="A0A061FQ02"/>
<dbReference type="PANTHER" id="PTHR31973:SF187">
    <property type="entry name" value="MUTATOR TRANSPOSASE MUDRA PROTEIN"/>
    <property type="match status" value="1"/>
</dbReference>
<gene>
    <name evidence="2" type="ORF">TCM_043566</name>
</gene>
<feature type="domain" description="MULE transposase" evidence="1">
    <location>
        <begin position="25"/>
        <end position="110"/>
    </location>
</feature>
<dbReference type="Pfam" id="PF10551">
    <property type="entry name" value="MULE"/>
    <property type="match status" value="1"/>
</dbReference>
<dbReference type="Gramene" id="EOY18993">
    <property type="protein sequence ID" value="EOY18993"/>
    <property type="gene ID" value="TCM_043566"/>
</dbReference>
<keyword evidence="3" id="KW-1185">Reference proteome</keyword>
<evidence type="ECO:0000313" key="3">
    <source>
        <dbReference type="Proteomes" id="UP000026915"/>
    </source>
</evidence>
<name>A0A061FQ02_THECC</name>
<dbReference type="InParanoid" id="A0A061FQ02"/>
<evidence type="ECO:0000313" key="2">
    <source>
        <dbReference type="EMBL" id="EOY18993.1"/>
    </source>
</evidence>
<dbReference type="STRING" id="3641.A0A061FQ02"/>
<dbReference type="PANTHER" id="PTHR31973">
    <property type="entry name" value="POLYPROTEIN, PUTATIVE-RELATED"/>
    <property type="match status" value="1"/>
</dbReference>
<protein>
    <recommendedName>
        <fullName evidence="1">MULE transposase domain-containing protein</fullName>
    </recommendedName>
</protein>
<proteinExistence type="predicted"/>
<dbReference type="EMBL" id="CM001888">
    <property type="protein sequence ID" value="EOY18993.1"/>
    <property type="molecule type" value="Genomic_DNA"/>
</dbReference>
<dbReference type="HOGENOM" id="CLU_1196667_0_0_1"/>
<reference evidence="2 3" key="1">
    <citation type="journal article" date="2013" name="Genome Biol.">
        <title>The genome sequence of the most widely cultivated cacao type and its use to identify candidate genes regulating pod color.</title>
        <authorList>
            <person name="Motamayor J.C."/>
            <person name="Mockaitis K."/>
            <person name="Schmutz J."/>
            <person name="Haiminen N."/>
            <person name="Iii D.L."/>
            <person name="Cornejo O."/>
            <person name="Findley S.D."/>
            <person name="Zheng P."/>
            <person name="Utro F."/>
            <person name="Royaert S."/>
            <person name="Saski C."/>
            <person name="Jenkins J."/>
            <person name="Podicheti R."/>
            <person name="Zhao M."/>
            <person name="Scheffler B.E."/>
            <person name="Stack J.C."/>
            <person name="Feltus F.A."/>
            <person name="Mustiga G.M."/>
            <person name="Amores F."/>
            <person name="Phillips W."/>
            <person name="Marelli J.P."/>
            <person name="May G.D."/>
            <person name="Shapiro H."/>
            <person name="Ma J."/>
            <person name="Bustamante C.D."/>
            <person name="Schnell R.J."/>
            <person name="Main D."/>
            <person name="Gilbert D."/>
            <person name="Parida L."/>
            <person name="Kuhn D.N."/>
        </authorList>
    </citation>
    <scope>NUCLEOTIDE SEQUENCE [LARGE SCALE GENOMIC DNA]</scope>
    <source>
        <strain evidence="3">cv. Matina 1-6</strain>
    </source>
</reference>
<dbReference type="Proteomes" id="UP000026915">
    <property type="component" value="Chromosome 10"/>
</dbReference>